<evidence type="ECO:0000256" key="7">
    <source>
        <dbReference type="PROSITE-ProRule" id="PRU00473"/>
    </source>
</evidence>
<dbReference type="Proteomes" id="UP000585272">
    <property type="component" value="Unassembled WGS sequence"/>
</dbReference>
<dbReference type="InterPro" id="IPR036737">
    <property type="entry name" value="OmpA-like_sf"/>
</dbReference>
<dbReference type="InterPro" id="IPR006665">
    <property type="entry name" value="OmpA-like"/>
</dbReference>
<dbReference type="Pfam" id="PF00691">
    <property type="entry name" value="OmpA"/>
    <property type="match status" value="1"/>
</dbReference>
<feature type="transmembrane region" description="Helical" evidence="9">
    <location>
        <begin position="30"/>
        <end position="50"/>
    </location>
</feature>
<comment type="caution">
    <text evidence="11">The sequence shown here is derived from an EMBL/GenBank/DDBJ whole genome shotgun (WGS) entry which is preliminary data.</text>
</comment>
<feature type="region of interest" description="Disordered" evidence="8">
    <location>
        <begin position="242"/>
        <end position="264"/>
    </location>
</feature>
<evidence type="ECO:0000259" key="10">
    <source>
        <dbReference type="PROSITE" id="PS51123"/>
    </source>
</evidence>
<dbReference type="Pfam" id="PF13677">
    <property type="entry name" value="MotB_plug"/>
    <property type="match status" value="1"/>
</dbReference>
<evidence type="ECO:0000256" key="6">
    <source>
        <dbReference type="ARBA" id="ARBA00023136"/>
    </source>
</evidence>
<evidence type="ECO:0000313" key="11">
    <source>
        <dbReference type="EMBL" id="MBB4660998.1"/>
    </source>
</evidence>
<proteinExistence type="inferred from homology"/>
<dbReference type="Gene3D" id="3.30.1330.60">
    <property type="entry name" value="OmpA-like domain"/>
    <property type="match status" value="1"/>
</dbReference>
<dbReference type="PANTHER" id="PTHR30329:SF21">
    <property type="entry name" value="LIPOPROTEIN YIAD-RELATED"/>
    <property type="match status" value="1"/>
</dbReference>
<gene>
    <name evidence="11" type="ORF">BDZ31_000571</name>
</gene>
<dbReference type="InterPro" id="IPR025713">
    <property type="entry name" value="MotB-like_N_dom"/>
</dbReference>
<dbReference type="CDD" id="cd07185">
    <property type="entry name" value="OmpA_C-like"/>
    <property type="match status" value="1"/>
</dbReference>
<keyword evidence="5 9" id="KW-1133">Transmembrane helix</keyword>
<protein>
    <submittedName>
        <fullName evidence="11">Chemotaxis protein MotB</fullName>
    </submittedName>
</protein>
<feature type="region of interest" description="Disordered" evidence="8">
    <location>
        <begin position="1"/>
        <end position="23"/>
    </location>
</feature>
<dbReference type="InterPro" id="IPR050330">
    <property type="entry name" value="Bact_OuterMem_StrucFunc"/>
</dbReference>
<organism evidence="11 12">
    <name type="scientific">Conexibacter arvalis</name>
    <dbReference type="NCBI Taxonomy" id="912552"/>
    <lineage>
        <taxon>Bacteria</taxon>
        <taxon>Bacillati</taxon>
        <taxon>Actinomycetota</taxon>
        <taxon>Thermoleophilia</taxon>
        <taxon>Solirubrobacterales</taxon>
        <taxon>Conexibacteraceae</taxon>
        <taxon>Conexibacter</taxon>
    </lineage>
</organism>
<evidence type="ECO:0000256" key="3">
    <source>
        <dbReference type="ARBA" id="ARBA00022475"/>
    </source>
</evidence>
<accession>A0A840IA98</accession>
<name>A0A840IA98_9ACTN</name>
<keyword evidence="12" id="KW-1185">Reference proteome</keyword>
<evidence type="ECO:0000256" key="2">
    <source>
        <dbReference type="ARBA" id="ARBA00008914"/>
    </source>
</evidence>
<dbReference type="PANTHER" id="PTHR30329">
    <property type="entry name" value="STATOR ELEMENT OF FLAGELLAR MOTOR COMPLEX"/>
    <property type="match status" value="1"/>
</dbReference>
<feature type="compositionally biased region" description="Basic residues" evidence="8">
    <location>
        <begin position="1"/>
        <end position="14"/>
    </location>
</feature>
<dbReference type="GO" id="GO:0005886">
    <property type="term" value="C:plasma membrane"/>
    <property type="evidence" value="ECO:0007669"/>
    <property type="project" value="UniProtKB-SubCell"/>
</dbReference>
<comment type="similarity">
    <text evidence="2">Belongs to the MotB family.</text>
</comment>
<comment type="subcellular location">
    <subcellularLocation>
        <location evidence="1">Cell membrane</location>
        <topology evidence="1">Single-pass membrane protein</topology>
    </subcellularLocation>
</comment>
<feature type="domain" description="OmpA-like" evidence="10">
    <location>
        <begin position="154"/>
        <end position="275"/>
    </location>
</feature>
<reference evidence="11 12" key="1">
    <citation type="submission" date="2020-08" db="EMBL/GenBank/DDBJ databases">
        <title>Genomic Encyclopedia of Archaeal and Bacterial Type Strains, Phase II (KMG-II): from individual species to whole genera.</title>
        <authorList>
            <person name="Goeker M."/>
        </authorList>
    </citation>
    <scope>NUCLEOTIDE SEQUENCE [LARGE SCALE GENOMIC DNA]</scope>
    <source>
        <strain evidence="11 12">DSM 23288</strain>
    </source>
</reference>
<dbReference type="AlphaFoldDB" id="A0A840IA98"/>
<evidence type="ECO:0000256" key="1">
    <source>
        <dbReference type="ARBA" id="ARBA00004162"/>
    </source>
</evidence>
<evidence type="ECO:0000256" key="8">
    <source>
        <dbReference type="SAM" id="MobiDB-lite"/>
    </source>
</evidence>
<keyword evidence="3" id="KW-1003">Cell membrane</keyword>
<evidence type="ECO:0000256" key="5">
    <source>
        <dbReference type="ARBA" id="ARBA00022989"/>
    </source>
</evidence>
<keyword evidence="6 7" id="KW-0472">Membrane</keyword>
<evidence type="ECO:0000256" key="9">
    <source>
        <dbReference type="SAM" id="Phobius"/>
    </source>
</evidence>
<sequence length="293" mass="31631">MSAPKRGGRRRGRGGAHGAGHGGSGDERWLITYADMLTLLLALFIVLYSISSLNTSKFEALQTSLRDAFSGKIISGGEGIVETGVSATRETPSSVIPNITPPTPQIATPRDRTAAAALDARREDDSFRRLKAQIEAYAKAHGLEDQVEAVVARRGLVVRLLTDRVLFDSGFADLKAQGRPLLAHVGNLVKIDEEHPVLVEGHTDDVPISTSRFASNWELSTARATEVVRFLIERGVPGRRIGASGYADQHPLSSNGSDRGRARNRRVEVVLQRINTLPSDRDAAPDTSKGLTP</sequence>
<dbReference type="RefSeq" id="WP_183338784.1">
    <property type="nucleotide sequence ID" value="NZ_JACHNU010000001.1"/>
</dbReference>
<evidence type="ECO:0000256" key="4">
    <source>
        <dbReference type="ARBA" id="ARBA00022692"/>
    </source>
</evidence>
<dbReference type="EMBL" id="JACHNU010000001">
    <property type="protein sequence ID" value="MBB4660998.1"/>
    <property type="molecule type" value="Genomic_DNA"/>
</dbReference>
<evidence type="ECO:0000313" key="12">
    <source>
        <dbReference type="Proteomes" id="UP000585272"/>
    </source>
</evidence>
<dbReference type="SUPFAM" id="SSF103088">
    <property type="entry name" value="OmpA-like"/>
    <property type="match status" value="1"/>
</dbReference>
<dbReference type="PROSITE" id="PS51123">
    <property type="entry name" value="OMPA_2"/>
    <property type="match status" value="1"/>
</dbReference>
<keyword evidence="4 9" id="KW-0812">Transmembrane</keyword>